<dbReference type="RefSeq" id="WP_317138956.1">
    <property type="nucleotide sequence ID" value="NZ_CP118157.1"/>
</dbReference>
<dbReference type="InterPro" id="IPR038417">
    <property type="entry name" value="Alpga-gal_N_sf"/>
</dbReference>
<dbReference type="InterPro" id="IPR031704">
    <property type="entry name" value="Glyco_hydro_36_N"/>
</dbReference>
<evidence type="ECO:0000313" key="6">
    <source>
        <dbReference type="EMBL" id="WOF22485.1"/>
    </source>
</evidence>
<feature type="domain" description="Glycosyl hydrolase family 36 N-terminal" evidence="5">
    <location>
        <begin position="21"/>
        <end position="250"/>
    </location>
</feature>
<comment type="catalytic activity">
    <reaction evidence="1">
        <text>Hydrolysis of terminal, non-reducing alpha-D-galactose residues in alpha-D-galactosides, including galactose oligosaccharides, galactomannans and galactolipids.</text>
        <dbReference type="EC" id="3.2.1.22"/>
    </reaction>
</comment>
<dbReference type="Pfam" id="PF02065">
    <property type="entry name" value="Melibiase"/>
    <property type="match status" value="1"/>
</dbReference>
<dbReference type="Gene3D" id="2.70.98.60">
    <property type="entry name" value="alpha-galactosidase from lactobacil brevis"/>
    <property type="match status" value="1"/>
</dbReference>
<dbReference type="EC" id="3.2.1.22" evidence="2"/>
<dbReference type="PROSITE" id="PS00512">
    <property type="entry name" value="ALPHA_GALACTOSIDASE"/>
    <property type="match status" value="1"/>
</dbReference>
<accession>A0AA97I6I7</accession>
<evidence type="ECO:0000256" key="3">
    <source>
        <dbReference type="ARBA" id="ARBA00022801"/>
    </source>
</evidence>
<dbReference type="AlphaFoldDB" id="A0AA97I6I7"/>
<dbReference type="InterPro" id="IPR017853">
    <property type="entry name" value="GH"/>
</dbReference>
<dbReference type="FunFam" id="3.20.20.70:FF:000118">
    <property type="entry name" value="Alpha-galactosidase"/>
    <property type="match status" value="1"/>
</dbReference>
<reference evidence="6 7" key="1">
    <citation type="submission" date="2023-02" db="EMBL/GenBank/DDBJ databases">
        <title>Microbacterium betulae sp. nov., isolated from birch wood.</title>
        <authorList>
            <person name="Pasciak M."/>
            <person name="Pawlik K.J."/>
            <person name="Martynowski D."/>
            <person name="Laczmanski L."/>
            <person name="Ciekot J."/>
            <person name="Szponar B."/>
            <person name="Wojcik-Fatla A."/>
            <person name="Mackiewicz B."/>
            <person name="Farian E."/>
            <person name="Cholewa G."/>
            <person name="Cholewa A."/>
            <person name="Dutkiewicz J."/>
        </authorList>
    </citation>
    <scope>NUCLEOTIDE SEQUENCE [LARGE SCALE GENOMIC DNA]</scope>
    <source>
        <strain evidence="6 7">AB</strain>
    </source>
</reference>
<dbReference type="Proteomes" id="UP001305498">
    <property type="component" value="Chromosome"/>
</dbReference>
<dbReference type="Gene3D" id="3.20.20.70">
    <property type="entry name" value="Aldolase class I"/>
    <property type="match status" value="1"/>
</dbReference>
<dbReference type="KEGG" id="mbet:N8K70_13965"/>
<keyword evidence="3 6" id="KW-0378">Hydrolase</keyword>
<dbReference type="PRINTS" id="PR00743">
    <property type="entry name" value="GLHYDRLASE36"/>
</dbReference>
<evidence type="ECO:0000256" key="2">
    <source>
        <dbReference type="ARBA" id="ARBA00012755"/>
    </source>
</evidence>
<dbReference type="InterPro" id="IPR013785">
    <property type="entry name" value="Aldolase_TIM"/>
</dbReference>
<dbReference type="PANTHER" id="PTHR43053:SF3">
    <property type="entry name" value="ALPHA-GALACTOSIDASE C-RELATED"/>
    <property type="match status" value="1"/>
</dbReference>
<sequence length="704" mass="75930">MTVSIFRAGGAALIVAFREDGLPEVLHWGADPGEVAEEGLRALAGASARQASSSALDLPWPLTILPTERDGWAGRPGLSGTADGAPLLPGWRVTDLGSDERGFTLTAEADGLVLESGLRLDDAGVVRVDHRLVNASAAPVALAALEATLPLAERASELLDFGGRWTRERAPQRRPLAMGSHARESRRGRTGHDAPLLAVAGTPGFGDRSGEVWAVHLAWSGDAVYRTDRLPEGRSVLGAGELLRPGEIELGPGESFSAPTTWFVWSDAGLDGVSARLHRSLRARDGHPRTARPVVLNTWEAVYFAHDLGPLTALADAAAEVGVERFVLDDGWFLGRRSDRSGLGDWEVDPEVWPDGLHALIDHVRRTGMGFGLWVEPEMVNPDSELARAHPEWLLAPPGRAARSWRHQHALDVARPEVAAWLLGRLDALLVEYPIEYLKWDHNRDLLEAVHAGRAGVDAQTRAVYALLDELRRRHPSVEIESCSSGGARVDLGILARTDRVWASDTNDPVERSRIQRWTELLLPPELIGSHVGPAHAHTTDRVTDLRFRMAMTLFASAGIEADVTRFSEAERSQLAEWIAEYKRLRPLVHTGELVHGETSDEGAALTGVVASDGSHAVYRLARETTGEWAVPPALRLPGLAPDATYRVRVIPALTAARFLDAESVPWIADGEVVLPGALLGAVGVRTPLLAPASALVVEAVAVG</sequence>
<evidence type="ECO:0000313" key="7">
    <source>
        <dbReference type="Proteomes" id="UP001305498"/>
    </source>
</evidence>
<evidence type="ECO:0000256" key="1">
    <source>
        <dbReference type="ARBA" id="ARBA00001255"/>
    </source>
</evidence>
<evidence type="ECO:0000259" key="5">
    <source>
        <dbReference type="Pfam" id="PF16875"/>
    </source>
</evidence>
<keyword evidence="7" id="KW-1185">Reference proteome</keyword>
<dbReference type="InterPro" id="IPR002252">
    <property type="entry name" value="Glyco_hydro_36"/>
</dbReference>
<dbReference type="InterPro" id="IPR000111">
    <property type="entry name" value="Glyco_hydro_27/36_CS"/>
</dbReference>
<dbReference type="GO" id="GO:0004557">
    <property type="term" value="F:alpha-galactosidase activity"/>
    <property type="evidence" value="ECO:0007669"/>
    <property type="project" value="UniProtKB-EC"/>
</dbReference>
<dbReference type="GO" id="GO:0016052">
    <property type="term" value="P:carbohydrate catabolic process"/>
    <property type="evidence" value="ECO:0007669"/>
    <property type="project" value="InterPro"/>
</dbReference>
<keyword evidence="4 6" id="KW-0326">Glycosidase</keyword>
<dbReference type="CDD" id="cd14791">
    <property type="entry name" value="GH36"/>
    <property type="match status" value="1"/>
</dbReference>
<proteinExistence type="predicted"/>
<dbReference type="SUPFAM" id="SSF51445">
    <property type="entry name" value="(Trans)glycosidases"/>
    <property type="match status" value="1"/>
</dbReference>
<dbReference type="PANTHER" id="PTHR43053">
    <property type="entry name" value="GLYCOSIDASE FAMILY 31"/>
    <property type="match status" value="1"/>
</dbReference>
<dbReference type="InterPro" id="IPR050985">
    <property type="entry name" value="Alpha-glycosidase_related"/>
</dbReference>
<protein>
    <recommendedName>
        <fullName evidence="2">alpha-galactosidase</fullName>
        <ecNumber evidence="2">3.2.1.22</ecNumber>
    </recommendedName>
</protein>
<organism evidence="6 7">
    <name type="scientific">Microbacterium betulae</name>
    <dbReference type="NCBI Taxonomy" id="2981139"/>
    <lineage>
        <taxon>Bacteria</taxon>
        <taxon>Bacillati</taxon>
        <taxon>Actinomycetota</taxon>
        <taxon>Actinomycetes</taxon>
        <taxon>Micrococcales</taxon>
        <taxon>Microbacteriaceae</taxon>
        <taxon>Microbacterium</taxon>
    </lineage>
</organism>
<dbReference type="Pfam" id="PF16875">
    <property type="entry name" value="Glyco_hydro_36N"/>
    <property type="match status" value="1"/>
</dbReference>
<dbReference type="EMBL" id="CP118157">
    <property type="protein sequence ID" value="WOF22485.1"/>
    <property type="molecule type" value="Genomic_DNA"/>
</dbReference>
<name>A0AA97I6I7_9MICO</name>
<evidence type="ECO:0000256" key="4">
    <source>
        <dbReference type="ARBA" id="ARBA00023295"/>
    </source>
</evidence>
<gene>
    <name evidence="6" type="ORF">N8K70_13965</name>
</gene>